<accession>A0ACC1CXK2</accession>
<evidence type="ECO:0000313" key="2">
    <source>
        <dbReference type="Proteomes" id="UP000824533"/>
    </source>
</evidence>
<protein>
    <submittedName>
        <fullName evidence="1">Uncharacterized protein</fullName>
    </submittedName>
</protein>
<dbReference type="Proteomes" id="UP000824533">
    <property type="component" value="Linkage Group LG14"/>
</dbReference>
<reference evidence="1 2" key="1">
    <citation type="journal article" date="2021" name="Front. Genet.">
        <title>Chromosome-Level Genome Assembly Reveals Significant Gene Expansion in the Toll and IMD Signaling Pathways of Dendrolimus kikuchii.</title>
        <authorList>
            <person name="Zhou J."/>
            <person name="Wu P."/>
            <person name="Xiong Z."/>
            <person name="Liu N."/>
            <person name="Zhao N."/>
            <person name="Ji M."/>
            <person name="Qiu Y."/>
            <person name="Yang B."/>
        </authorList>
    </citation>
    <scope>NUCLEOTIDE SEQUENCE [LARGE SCALE GENOMIC DNA]</scope>
    <source>
        <strain evidence="1">Ann1</strain>
    </source>
</reference>
<comment type="caution">
    <text evidence="1">The sequence shown here is derived from an EMBL/GenBank/DDBJ whole genome shotgun (WGS) entry which is preliminary data.</text>
</comment>
<name>A0ACC1CXK2_9NEOP</name>
<dbReference type="EMBL" id="CM034400">
    <property type="protein sequence ID" value="KAJ0176068.1"/>
    <property type="molecule type" value="Genomic_DNA"/>
</dbReference>
<proteinExistence type="predicted"/>
<gene>
    <name evidence="1" type="ORF">K1T71_008242</name>
</gene>
<sequence length="291" mass="30258">MKLLVVLALVSVASARVLDWEEILEDYTAYGYLSKIGAPLAEKIRKAEEDYAMGRIVGGSASRLGEHPHQAGLLAQFSGGQGVCGGSLLNNRRVVTAAHCWFDGRNQATSFTVVLGSILLFSGGTRLTTSSVVMHGSWNPSLIRNDVAMINLPSAVSTSSNIAPIALPSGTQLNENFAGNAAIASGFGLTRDGGSISTSQFLSHVNVDIITNTVCALSFPLIIQSSNICISGANGRSTCNGDSGGPLVVTRNGVPILVGITSFGSARGCQIGSPAAFARVTSFISWINNNL</sequence>
<evidence type="ECO:0000313" key="1">
    <source>
        <dbReference type="EMBL" id="KAJ0176068.1"/>
    </source>
</evidence>
<organism evidence="1 2">
    <name type="scientific">Dendrolimus kikuchii</name>
    <dbReference type="NCBI Taxonomy" id="765133"/>
    <lineage>
        <taxon>Eukaryota</taxon>
        <taxon>Metazoa</taxon>
        <taxon>Ecdysozoa</taxon>
        <taxon>Arthropoda</taxon>
        <taxon>Hexapoda</taxon>
        <taxon>Insecta</taxon>
        <taxon>Pterygota</taxon>
        <taxon>Neoptera</taxon>
        <taxon>Endopterygota</taxon>
        <taxon>Lepidoptera</taxon>
        <taxon>Glossata</taxon>
        <taxon>Ditrysia</taxon>
        <taxon>Bombycoidea</taxon>
        <taxon>Lasiocampidae</taxon>
        <taxon>Dendrolimus</taxon>
    </lineage>
</organism>
<keyword evidence="2" id="KW-1185">Reference proteome</keyword>